<reference evidence="5 6" key="1">
    <citation type="submission" date="2019-03" db="EMBL/GenBank/DDBJ databases">
        <title>Thermus tengchongensis species for the arsenic transformation mechanism.</title>
        <authorList>
            <person name="Yuan G.C."/>
        </authorList>
    </citation>
    <scope>NUCLEOTIDE SEQUENCE [LARGE SCALE GENOMIC DNA]</scope>
    <source>
        <strain evidence="4 6">15W</strain>
        <strain evidence="3 5">15Y</strain>
    </source>
</reference>
<comment type="caution">
    <text evidence="4">The sequence shown here is derived from an EMBL/GenBank/DDBJ whole genome shotgun (WGS) entry which is preliminary data.</text>
</comment>
<feature type="transmembrane region" description="Helical" evidence="2">
    <location>
        <begin position="6"/>
        <end position="27"/>
    </location>
</feature>
<name>A0A4Y9EYD1_9DEIN</name>
<dbReference type="EMBL" id="SKBL01000002">
    <property type="protein sequence ID" value="TFU17536.1"/>
    <property type="molecule type" value="Genomic_DNA"/>
</dbReference>
<organism evidence="4 6">
    <name type="scientific">Thermus tengchongensis</name>
    <dbReference type="NCBI Taxonomy" id="1214928"/>
    <lineage>
        <taxon>Bacteria</taxon>
        <taxon>Thermotogati</taxon>
        <taxon>Deinococcota</taxon>
        <taxon>Deinococci</taxon>
        <taxon>Thermales</taxon>
        <taxon>Thermaceae</taxon>
        <taxon>Thermus</taxon>
    </lineage>
</organism>
<accession>A0A4Y9EYD1</accession>
<dbReference type="OrthoDB" id="33366at2"/>
<dbReference type="Proteomes" id="UP000297668">
    <property type="component" value="Unassembled WGS sequence"/>
</dbReference>
<proteinExistence type="predicted"/>
<keyword evidence="1" id="KW-0175">Coiled coil</keyword>
<dbReference type="Proteomes" id="UP000297244">
    <property type="component" value="Unassembled WGS sequence"/>
</dbReference>
<keyword evidence="5" id="KW-1185">Reference proteome</keyword>
<evidence type="ECO:0000256" key="1">
    <source>
        <dbReference type="SAM" id="Coils"/>
    </source>
</evidence>
<evidence type="ECO:0008006" key="7">
    <source>
        <dbReference type="Google" id="ProtNLM"/>
    </source>
</evidence>
<keyword evidence="2" id="KW-1133">Transmembrane helix</keyword>
<dbReference type="RefSeq" id="WP_135260308.1">
    <property type="nucleotide sequence ID" value="NZ_JAKEDU010000004.1"/>
</dbReference>
<sequence>MHRQGSLGTTLRFGLLYLLALLFVFAVGHRNQMEKAHLAEIKAELARLKAREETLLKERWQATEPHRVLSWAKEKGFVPMSQGRWAE</sequence>
<gene>
    <name evidence="3" type="ORF">E0489_01800</name>
    <name evidence="4" type="ORF">E0687_07305</name>
</gene>
<dbReference type="EMBL" id="SJZF01000011">
    <property type="protein sequence ID" value="TFU26190.1"/>
    <property type="molecule type" value="Genomic_DNA"/>
</dbReference>
<evidence type="ECO:0000256" key="2">
    <source>
        <dbReference type="SAM" id="Phobius"/>
    </source>
</evidence>
<evidence type="ECO:0000313" key="3">
    <source>
        <dbReference type="EMBL" id="TFU17536.1"/>
    </source>
</evidence>
<feature type="coiled-coil region" evidence="1">
    <location>
        <begin position="31"/>
        <end position="58"/>
    </location>
</feature>
<evidence type="ECO:0000313" key="4">
    <source>
        <dbReference type="EMBL" id="TFU26190.1"/>
    </source>
</evidence>
<keyword evidence="2" id="KW-0812">Transmembrane</keyword>
<evidence type="ECO:0000313" key="5">
    <source>
        <dbReference type="Proteomes" id="UP000297244"/>
    </source>
</evidence>
<keyword evidence="2" id="KW-0472">Membrane</keyword>
<evidence type="ECO:0000313" key="6">
    <source>
        <dbReference type="Proteomes" id="UP000297668"/>
    </source>
</evidence>
<protein>
    <recommendedName>
        <fullName evidence="7">Septum formation initiator family protein</fullName>
    </recommendedName>
</protein>
<dbReference type="AlphaFoldDB" id="A0A4Y9EYD1"/>
<dbReference type="STRING" id="1449357.GCA_000744175_01619"/>